<dbReference type="InterPro" id="IPR021375">
    <property type="entry name" value="DUF2997"/>
</dbReference>
<proteinExistence type="predicted"/>
<dbReference type="Proteomes" id="UP000030355">
    <property type="component" value="Unassembled WGS sequence"/>
</dbReference>
<evidence type="ECO:0000313" key="1">
    <source>
        <dbReference type="EMBL" id="KGF96114.1"/>
    </source>
</evidence>
<evidence type="ECO:0000313" key="2">
    <source>
        <dbReference type="Proteomes" id="UP000030355"/>
    </source>
</evidence>
<gene>
    <name evidence="1" type="ORF">EU95_0909</name>
</gene>
<dbReference type="EMBL" id="JNAL01000010">
    <property type="protein sequence ID" value="KGF96114.1"/>
    <property type="molecule type" value="Genomic_DNA"/>
</dbReference>
<dbReference type="AlphaFoldDB" id="A0A0A2A6K2"/>
<protein>
    <recommendedName>
        <fullName evidence="3">DUF2997 domain-containing protein</fullName>
    </recommendedName>
</protein>
<dbReference type="eggNOG" id="ENOG5030PUQ">
    <property type="taxonomic scope" value="Bacteria"/>
</dbReference>
<comment type="caution">
    <text evidence="1">The sequence shown here is derived from an EMBL/GenBank/DDBJ whole genome shotgun (WGS) entry which is preliminary data.</text>
</comment>
<name>A0A0A2A6K2_PROMR</name>
<evidence type="ECO:0008006" key="3">
    <source>
        <dbReference type="Google" id="ProtNLM"/>
    </source>
</evidence>
<sequence>MNLMPQKTLRFKIHQDGRVEETVEGFTGNSCNDATKNLEDALGEVTVKKKTSDAFISNQNENLKQLNKESNVSF</sequence>
<dbReference type="STRING" id="93057.EU95_0909"/>
<organism evidence="1 2">
    <name type="scientific">Prochlorococcus marinus str. MIT 9201</name>
    <dbReference type="NCBI Taxonomy" id="93057"/>
    <lineage>
        <taxon>Bacteria</taxon>
        <taxon>Bacillati</taxon>
        <taxon>Cyanobacteriota</taxon>
        <taxon>Cyanophyceae</taxon>
        <taxon>Synechococcales</taxon>
        <taxon>Prochlorococcaceae</taxon>
        <taxon>Prochlorococcus</taxon>
    </lineage>
</organism>
<reference evidence="2" key="1">
    <citation type="journal article" date="2014" name="Sci. Data">
        <title>Genomes of diverse isolates of the marine cyanobacterium Prochlorococcus.</title>
        <authorList>
            <person name="Biller S."/>
            <person name="Berube P."/>
            <person name="Thompson J."/>
            <person name="Kelly L."/>
            <person name="Roggensack S."/>
            <person name="Awad L."/>
            <person name="Roache-Johnson K."/>
            <person name="Ding H."/>
            <person name="Giovannoni S.J."/>
            <person name="Moore L.R."/>
            <person name="Chisholm S.W."/>
        </authorList>
    </citation>
    <scope>NUCLEOTIDE SEQUENCE [LARGE SCALE GENOMIC DNA]</scope>
    <source>
        <strain evidence="2">MIT 9201</strain>
    </source>
</reference>
<accession>A0A0A2A6K2</accession>
<dbReference type="Pfam" id="PF11211">
    <property type="entry name" value="DUF2997"/>
    <property type="match status" value="1"/>
</dbReference>